<dbReference type="CDD" id="cd12148">
    <property type="entry name" value="fungal_TF_MHR"/>
    <property type="match status" value="1"/>
</dbReference>
<dbReference type="GO" id="GO:0008270">
    <property type="term" value="F:zinc ion binding"/>
    <property type="evidence" value="ECO:0007669"/>
    <property type="project" value="InterPro"/>
</dbReference>
<dbReference type="Gene3D" id="4.10.240.10">
    <property type="entry name" value="Zn(2)-C6 fungal-type DNA-binding domain"/>
    <property type="match status" value="1"/>
</dbReference>
<evidence type="ECO:0000256" key="5">
    <source>
        <dbReference type="ARBA" id="ARBA00023242"/>
    </source>
</evidence>
<dbReference type="AlphaFoldDB" id="A0A0G4PUN3"/>
<feature type="domain" description="Zn(2)-C6 fungal-type" evidence="6">
    <location>
        <begin position="20"/>
        <end position="52"/>
    </location>
</feature>
<evidence type="ECO:0000256" key="2">
    <source>
        <dbReference type="ARBA" id="ARBA00023015"/>
    </source>
</evidence>
<dbReference type="Proteomes" id="UP000053732">
    <property type="component" value="Unassembled WGS sequence"/>
</dbReference>
<keyword evidence="5" id="KW-0539">Nucleus</keyword>
<evidence type="ECO:0000313" key="8">
    <source>
        <dbReference type="Proteomes" id="UP000053732"/>
    </source>
</evidence>
<gene>
    <name evidence="7" type="ORF">PCAMFM013_S040g000065</name>
</gene>
<dbReference type="CDD" id="cd00067">
    <property type="entry name" value="GAL4"/>
    <property type="match status" value="1"/>
</dbReference>
<evidence type="ECO:0000256" key="3">
    <source>
        <dbReference type="ARBA" id="ARBA00023125"/>
    </source>
</evidence>
<protein>
    <submittedName>
        <fullName evidence="7">Fungal transcriptional regulatory protein, N-terminal</fullName>
    </submittedName>
</protein>
<dbReference type="STRING" id="1429867.A0A0G4PUN3"/>
<dbReference type="GO" id="GO:0006351">
    <property type="term" value="P:DNA-templated transcription"/>
    <property type="evidence" value="ECO:0007669"/>
    <property type="project" value="InterPro"/>
</dbReference>
<dbReference type="Pfam" id="PF04082">
    <property type="entry name" value="Fungal_trans"/>
    <property type="match status" value="1"/>
</dbReference>
<keyword evidence="1" id="KW-0479">Metal-binding</keyword>
<dbReference type="PANTHER" id="PTHR47425:SF2">
    <property type="entry name" value="FARB-RELATED"/>
    <property type="match status" value="1"/>
</dbReference>
<sequence>MPNPRHLSKRRIHRKRSVRACSNCHCRKVRCDVTLRGSPCTSCRFYDMPCSISIDRRGKGSKAATKEKLEKEGLGVPQTVESVDRTSQYWTEAEHSPPDPTSKLRVGWNEWLPDYASPLSPSITLEDCELFHEQGAFNVPDTRSRTGILHAYFQFVHPAFPILNSEDFLMVLDESYNGNRGISLLLFQAVIFAATAFQSNDSLVFEGFKDRREARQVRFLRTKLLFSYGCEEDRIIILQSALLLTYWDDISDQSQDAWHFVGVAKAILDSINAKPTDSERDFIRQQPGLWSRISWSCYIRDRLVCLQRDAHFSLTKPTLKSMRFDIRILELAPCRPSVVLGVMEVTQRLGTPLCKVFCLKSASVYCNAANVSRVS</sequence>
<keyword evidence="8" id="KW-1185">Reference proteome</keyword>
<organism evidence="7 8">
    <name type="scientific">Penicillium camemberti (strain FM 013)</name>
    <dbReference type="NCBI Taxonomy" id="1429867"/>
    <lineage>
        <taxon>Eukaryota</taxon>
        <taxon>Fungi</taxon>
        <taxon>Dikarya</taxon>
        <taxon>Ascomycota</taxon>
        <taxon>Pezizomycotina</taxon>
        <taxon>Eurotiomycetes</taxon>
        <taxon>Eurotiomycetidae</taxon>
        <taxon>Eurotiales</taxon>
        <taxon>Aspergillaceae</taxon>
        <taxon>Penicillium</taxon>
    </lineage>
</organism>
<dbReference type="InterPro" id="IPR052761">
    <property type="entry name" value="Fungal_Detox/Toxin_TFs"/>
</dbReference>
<dbReference type="SMART" id="SM00066">
    <property type="entry name" value="GAL4"/>
    <property type="match status" value="1"/>
</dbReference>
<keyword evidence="2" id="KW-0805">Transcription regulation</keyword>
<accession>A0A0G4PUN3</accession>
<dbReference type="InterPro" id="IPR007219">
    <property type="entry name" value="XnlR_reg_dom"/>
</dbReference>
<reference evidence="7 8" key="1">
    <citation type="journal article" date="2014" name="Nat. Commun.">
        <title>Multiple recent horizontal transfers of a large genomic region in cheese making fungi.</title>
        <authorList>
            <person name="Cheeseman K."/>
            <person name="Ropars J."/>
            <person name="Renault P."/>
            <person name="Dupont J."/>
            <person name="Gouzy J."/>
            <person name="Branca A."/>
            <person name="Abraham A.L."/>
            <person name="Ceppi M."/>
            <person name="Conseiller E."/>
            <person name="Debuchy R."/>
            <person name="Malagnac F."/>
            <person name="Goarin A."/>
            <person name="Silar P."/>
            <person name="Lacoste S."/>
            <person name="Sallet E."/>
            <person name="Bensimon A."/>
            <person name="Giraud T."/>
            <person name="Brygoo Y."/>
        </authorList>
    </citation>
    <scope>NUCLEOTIDE SEQUENCE [LARGE SCALE GENOMIC DNA]</scope>
    <source>
        <strain evidence="8">FM 013</strain>
    </source>
</reference>
<dbReference type="PANTHER" id="PTHR47425">
    <property type="entry name" value="FARB-RELATED"/>
    <property type="match status" value="1"/>
</dbReference>
<keyword evidence="3" id="KW-0238">DNA-binding</keyword>
<dbReference type="SUPFAM" id="SSF57701">
    <property type="entry name" value="Zn2/Cys6 DNA-binding domain"/>
    <property type="match status" value="1"/>
</dbReference>
<name>A0A0G4PUN3_PENC3</name>
<keyword evidence="4" id="KW-0804">Transcription</keyword>
<dbReference type="EMBL" id="HG793173">
    <property type="protein sequence ID" value="CRL29839.1"/>
    <property type="molecule type" value="Genomic_DNA"/>
</dbReference>
<dbReference type="Pfam" id="PF00172">
    <property type="entry name" value="Zn_clus"/>
    <property type="match status" value="1"/>
</dbReference>
<evidence type="ECO:0000256" key="4">
    <source>
        <dbReference type="ARBA" id="ARBA00023163"/>
    </source>
</evidence>
<dbReference type="PROSITE" id="PS50048">
    <property type="entry name" value="ZN2_CY6_FUNGAL_2"/>
    <property type="match status" value="1"/>
</dbReference>
<proteinExistence type="predicted"/>
<dbReference type="PROSITE" id="PS00463">
    <property type="entry name" value="ZN2_CY6_FUNGAL_1"/>
    <property type="match status" value="1"/>
</dbReference>
<evidence type="ECO:0000313" key="7">
    <source>
        <dbReference type="EMBL" id="CRL29839.1"/>
    </source>
</evidence>
<dbReference type="GO" id="GO:0003677">
    <property type="term" value="F:DNA binding"/>
    <property type="evidence" value="ECO:0007669"/>
    <property type="project" value="UniProtKB-KW"/>
</dbReference>
<evidence type="ECO:0000259" key="6">
    <source>
        <dbReference type="PROSITE" id="PS50048"/>
    </source>
</evidence>
<evidence type="ECO:0000256" key="1">
    <source>
        <dbReference type="ARBA" id="ARBA00022723"/>
    </source>
</evidence>
<dbReference type="InterPro" id="IPR001138">
    <property type="entry name" value="Zn2Cys6_DnaBD"/>
</dbReference>
<dbReference type="GO" id="GO:0000981">
    <property type="term" value="F:DNA-binding transcription factor activity, RNA polymerase II-specific"/>
    <property type="evidence" value="ECO:0007669"/>
    <property type="project" value="InterPro"/>
</dbReference>
<dbReference type="InterPro" id="IPR036864">
    <property type="entry name" value="Zn2-C6_fun-type_DNA-bd_sf"/>
</dbReference>